<feature type="chain" id="PRO_5003937364" description="DUF3757 domain-containing protein" evidence="1">
    <location>
        <begin position="26"/>
        <end position="188"/>
    </location>
</feature>
<gene>
    <name evidence="2" type="ORF">Mic7113_5705</name>
</gene>
<organism evidence="2 3">
    <name type="scientific">Allocoleopsis franciscana PCC 7113</name>
    <dbReference type="NCBI Taxonomy" id="1173027"/>
    <lineage>
        <taxon>Bacteria</taxon>
        <taxon>Bacillati</taxon>
        <taxon>Cyanobacteriota</taxon>
        <taxon>Cyanophyceae</taxon>
        <taxon>Coleofasciculales</taxon>
        <taxon>Coleofasciculaceae</taxon>
        <taxon>Allocoleopsis</taxon>
        <taxon>Allocoleopsis franciscana</taxon>
    </lineage>
</organism>
<sequence length="188" mass="20450">MNIGRVISSLVVAAVLIATAIDAQAQKAPNRRSSGVASLGEMGCRRIGGMGGYRTINEDIPIGREIFRAVAYLGDGSFLGTGIDRDHPTKVACRLAPVNAAPQFKTLTLSFGLREDSSALDGSVIVRLSVYKDGNFYGEQTVSRGDKIRWPIDVRNTRSLALETECVRPRKNSDSCPLIWVVEDILRK</sequence>
<dbReference type="KEGG" id="mic:Mic7113_5705"/>
<evidence type="ECO:0008006" key="4">
    <source>
        <dbReference type="Google" id="ProtNLM"/>
    </source>
</evidence>
<dbReference type="EMBL" id="CP003630">
    <property type="protein sequence ID" value="AFZ21330.1"/>
    <property type="molecule type" value="Genomic_DNA"/>
</dbReference>
<evidence type="ECO:0000256" key="1">
    <source>
        <dbReference type="SAM" id="SignalP"/>
    </source>
</evidence>
<dbReference type="STRING" id="1173027.Mic7113_5705"/>
<keyword evidence="3" id="KW-1185">Reference proteome</keyword>
<proteinExistence type="predicted"/>
<dbReference type="Proteomes" id="UP000010471">
    <property type="component" value="Chromosome"/>
</dbReference>
<dbReference type="AlphaFoldDB" id="K9WLP2"/>
<dbReference type="HOGENOM" id="CLU_1439591_0_0_3"/>
<dbReference type="OrthoDB" id="462638at2"/>
<evidence type="ECO:0000313" key="3">
    <source>
        <dbReference type="Proteomes" id="UP000010471"/>
    </source>
</evidence>
<accession>K9WLP2</accession>
<evidence type="ECO:0000313" key="2">
    <source>
        <dbReference type="EMBL" id="AFZ21330.1"/>
    </source>
</evidence>
<name>K9WLP2_9CYAN</name>
<reference evidence="2 3" key="1">
    <citation type="submission" date="2012-06" db="EMBL/GenBank/DDBJ databases">
        <title>Finished chromosome of genome of Microcoleus sp. PCC 7113.</title>
        <authorList>
            <consortium name="US DOE Joint Genome Institute"/>
            <person name="Gugger M."/>
            <person name="Coursin T."/>
            <person name="Rippka R."/>
            <person name="Tandeau De Marsac N."/>
            <person name="Huntemann M."/>
            <person name="Wei C.-L."/>
            <person name="Han J."/>
            <person name="Detter J.C."/>
            <person name="Han C."/>
            <person name="Tapia R."/>
            <person name="Chen A."/>
            <person name="Kyrpides N."/>
            <person name="Mavromatis K."/>
            <person name="Markowitz V."/>
            <person name="Szeto E."/>
            <person name="Ivanova N."/>
            <person name="Pagani I."/>
            <person name="Pati A."/>
            <person name="Goodwin L."/>
            <person name="Nordberg H.P."/>
            <person name="Cantor M.N."/>
            <person name="Hua S.X."/>
            <person name="Woyke T."/>
            <person name="Kerfeld C.A."/>
        </authorList>
    </citation>
    <scope>NUCLEOTIDE SEQUENCE [LARGE SCALE GENOMIC DNA]</scope>
    <source>
        <strain evidence="2 3">PCC 7113</strain>
    </source>
</reference>
<keyword evidence="1" id="KW-0732">Signal</keyword>
<protein>
    <recommendedName>
        <fullName evidence="4">DUF3757 domain-containing protein</fullName>
    </recommendedName>
</protein>
<feature type="signal peptide" evidence="1">
    <location>
        <begin position="1"/>
        <end position="25"/>
    </location>
</feature>
<dbReference type="RefSeq" id="WP_015185460.1">
    <property type="nucleotide sequence ID" value="NC_019738.1"/>
</dbReference>